<gene>
    <name evidence="1" type="ORF">LCGC14_2643440</name>
</gene>
<reference evidence="1" key="1">
    <citation type="journal article" date="2015" name="Nature">
        <title>Complex archaea that bridge the gap between prokaryotes and eukaryotes.</title>
        <authorList>
            <person name="Spang A."/>
            <person name="Saw J.H."/>
            <person name="Jorgensen S.L."/>
            <person name="Zaremba-Niedzwiedzka K."/>
            <person name="Martijn J."/>
            <person name="Lind A.E."/>
            <person name="van Eijk R."/>
            <person name="Schleper C."/>
            <person name="Guy L."/>
            <person name="Ettema T.J."/>
        </authorList>
    </citation>
    <scope>NUCLEOTIDE SEQUENCE</scope>
</reference>
<comment type="caution">
    <text evidence="1">The sequence shown here is derived from an EMBL/GenBank/DDBJ whole genome shotgun (WGS) entry which is preliminary data.</text>
</comment>
<sequence>MRKDLLICLTILLPVAMICGTILWIQHNSWTLRFEMDDNTKEAIQSVEYPINEYYQGPVSPKTNVSNISNE</sequence>
<accession>A0A0F9CP41</accession>
<protein>
    <submittedName>
        <fullName evidence="1">Uncharacterized protein</fullName>
    </submittedName>
</protein>
<organism evidence="1">
    <name type="scientific">marine sediment metagenome</name>
    <dbReference type="NCBI Taxonomy" id="412755"/>
    <lineage>
        <taxon>unclassified sequences</taxon>
        <taxon>metagenomes</taxon>
        <taxon>ecological metagenomes</taxon>
    </lineage>
</organism>
<name>A0A0F9CP41_9ZZZZ</name>
<dbReference type="AlphaFoldDB" id="A0A0F9CP41"/>
<dbReference type="EMBL" id="LAZR01045645">
    <property type="protein sequence ID" value="KKK98371.1"/>
    <property type="molecule type" value="Genomic_DNA"/>
</dbReference>
<proteinExistence type="predicted"/>
<evidence type="ECO:0000313" key="1">
    <source>
        <dbReference type="EMBL" id="KKK98371.1"/>
    </source>
</evidence>